<proteinExistence type="predicted"/>
<feature type="chain" id="PRO_5046065049" evidence="1">
    <location>
        <begin position="25"/>
        <end position="212"/>
    </location>
</feature>
<feature type="signal peptide" evidence="1">
    <location>
        <begin position="1"/>
        <end position="24"/>
    </location>
</feature>
<evidence type="ECO:0000313" key="2">
    <source>
        <dbReference type="EMBL" id="KAJ8309830.1"/>
    </source>
</evidence>
<keyword evidence="1" id="KW-0732">Signal</keyword>
<comment type="caution">
    <text evidence="2">The sequence shown here is derived from an EMBL/GenBank/DDBJ whole genome shotgun (WGS) entry which is preliminary data.</text>
</comment>
<dbReference type="Proteomes" id="UP001217089">
    <property type="component" value="Unassembled WGS sequence"/>
</dbReference>
<evidence type="ECO:0000313" key="3">
    <source>
        <dbReference type="Proteomes" id="UP001217089"/>
    </source>
</evidence>
<protein>
    <submittedName>
        <fullName evidence="2">Uncharacterized protein</fullName>
    </submittedName>
</protein>
<keyword evidence="3" id="KW-1185">Reference proteome</keyword>
<reference evidence="2 3" key="1">
    <citation type="submission" date="2022-12" db="EMBL/GenBank/DDBJ databases">
        <title>Chromosome-level genome of Tegillarca granosa.</title>
        <authorList>
            <person name="Kim J."/>
        </authorList>
    </citation>
    <scope>NUCLEOTIDE SEQUENCE [LARGE SCALE GENOMIC DNA]</scope>
    <source>
        <strain evidence="2">Teg-2019</strain>
        <tissue evidence="2">Adductor muscle</tissue>
    </source>
</reference>
<organism evidence="2 3">
    <name type="scientific">Tegillarca granosa</name>
    <name type="common">Malaysian cockle</name>
    <name type="synonym">Anadara granosa</name>
    <dbReference type="NCBI Taxonomy" id="220873"/>
    <lineage>
        <taxon>Eukaryota</taxon>
        <taxon>Metazoa</taxon>
        <taxon>Spiralia</taxon>
        <taxon>Lophotrochozoa</taxon>
        <taxon>Mollusca</taxon>
        <taxon>Bivalvia</taxon>
        <taxon>Autobranchia</taxon>
        <taxon>Pteriomorphia</taxon>
        <taxon>Arcoida</taxon>
        <taxon>Arcoidea</taxon>
        <taxon>Arcidae</taxon>
        <taxon>Tegillarca</taxon>
    </lineage>
</organism>
<sequence length="212" mass="23005">MGLFSMKFLVAVTICLVLSAGAQANFLDQLKQTFSSVGQALKTTATGVLEQGKVLGGQLLTQLQTQGTQLLGQAAQCLEPPQNSIVTEHNECNEQSAINQERFGLLGHNEVPVNQLIIHFLGHNDVHVNQLLNHTLEHTGHALTDTVTNVQNAFNTHFGHFTHDLQTHLANMELSGHHLGEHGANALSALQNLLAQSLAQHQVQTNDLVPEQ</sequence>
<gene>
    <name evidence="2" type="ORF">KUTeg_011695</name>
</gene>
<name>A0ABQ9EXE0_TEGGR</name>
<dbReference type="EMBL" id="JARBDR010000640">
    <property type="protein sequence ID" value="KAJ8309830.1"/>
    <property type="molecule type" value="Genomic_DNA"/>
</dbReference>
<accession>A0ABQ9EXE0</accession>
<evidence type="ECO:0000256" key="1">
    <source>
        <dbReference type="SAM" id="SignalP"/>
    </source>
</evidence>